<dbReference type="RefSeq" id="WP_192730013.1">
    <property type="nucleotide sequence ID" value="NZ_BAAAVL010000017.1"/>
</dbReference>
<dbReference type="Pfam" id="PF04069">
    <property type="entry name" value="OpuAC"/>
    <property type="match status" value="1"/>
</dbReference>
<keyword evidence="4" id="KW-1185">Reference proteome</keyword>
<dbReference type="EMBL" id="JADBEC010000001">
    <property type="protein sequence ID" value="MBE1506287.1"/>
    <property type="molecule type" value="Genomic_DNA"/>
</dbReference>
<organism evidence="3 4">
    <name type="scientific">Rhizobium viscosum</name>
    <name type="common">Arthrobacter viscosus</name>
    <dbReference type="NCBI Taxonomy" id="1673"/>
    <lineage>
        <taxon>Bacteria</taxon>
        <taxon>Pseudomonadati</taxon>
        <taxon>Pseudomonadota</taxon>
        <taxon>Alphaproteobacteria</taxon>
        <taxon>Hyphomicrobiales</taxon>
        <taxon>Rhizobiaceae</taxon>
        <taxon>Rhizobium/Agrobacterium group</taxon>
        <taxon>Rhizobium</taxon>
    </lineage>
</organism>
<proteinExistence type="predicted"/>
<dbReference type="SUPFAM" id="SSF53850">
    <property type="entry name" value="Periplasmic binding protein-like II"/>
    <property type="match status" value="1"/>
</dbReference>
<accession>A0ABR9IU00</accession>
<reference evidence="3 4" key="1">
    <citation type="submission" date="2020-10" db="EMBL/GenBank/DDBJ databases">
        <title>Sequencing the genomes of 1000 actinobacteria strains.</title>
        <authorList>
            <person name="Klenk H.-P."/>
        </authorList>
    </citation>
    <scope>NUCLEOTIDE SEQUENCE [LARGE SCALE GENOMIC DNA]</scope>
    <source>
        <strain evidence="3 4">DSM 7307</strain>
    </source>
</reference>
<evidence type="ECO:0000313" key="3">
    <source>
        <dbReference type="EMBL" id="MBE1506287.1"/>
    </source>
</evidence>
<name>A0ABR9IU00_RHIVS</name>
<evidence type="ECO:0000256" key="1">
    <source>
        <dbReference type="SAM" id="SignalP"/>
    </source>
</evidence>
<keyword evidence="1" id="KW-0732">Signal</keyword>
<sequence length="332" mass="36407">MKTFFSSFILAVCFYAGIAEAQAAGCGNVSIAEMRWGSAAIAASFDKFILEKGYGCSVTIVDGDTLPTFASMDGTGTPDIASEFWVKAVKPQLDAAISAGRLVKGAEILADGAVEGWYIPKFIADANPDIRSVQDALKHPELFPDTYDPSRAAVYNCPEAWACEISTSNLFRALDADKLGFALVDSRTPKDFDGSIARAFENKVGWLGYYWAPTSVIGKYDMKQLGFGVPHDEAEWNACTSVPHCANPRVNAYPVSQAFTMMTRAFADRAGPIMNYLNARSWDNETISQVLAWQDENGEDNENAALYFLENYEELWSRWVPADIAEKVKASL</sequence>
<evidence type="ECO:0000259" key="2">
    <source>
        <dbReference type="Pfam" id="PF04069"/>
    </source>
</evidence>
<dbReference type="Proteomes" id="UP000620262">
    <property type="component" value="Unassembled WGS sequence"/>
</dbReference>
<feature type="signal peptide" evidence="1">
    <location>
        <begin position="1"/>
        <end position="21"/>
    </location>
</feature>
<protein>
    <submittedName>
        <fullName evidence="3">Glycine betaine/proline transport system substrate-binding protein</fullName>
    </submittedName>
</protein>
<dbReference type="Gene3D" id="3.40.190.100">
    <property type="entry name" value="Glycine betaine-binding periplasmic protein, domain 2"/>
    <property type="match status" value="1"/>
</dbReference>
<feature type="chain" id="PRO_5046469618" evidence="1">
    <location>
        <begin position="22"/>
        <end position="332"/>
    </location>
</feature>
<dbReference type="InterPro" id="IPR007210">
    <property type="entry name" value="ABC_Gly_betaine_transp_sub-bd"/>
</dbReference>
<gene>
    <name evidence="3" type="ORF">H4W29_003468</name>
</gene>
<comment type="caution">
    <text evidence="3">The sequence shown here is derived from an EMBL/GenBank/DDBJ whole genome shotgun (WGS) entry which is preliminary data.</text>
</comment>
<evidence type="ECO:0000313" key="4">
    <source>
        <dbReference type="Proteomes" id="UP000620262"/>
    </source>
</evidence>
<feature type="domain" description="ABC-type glycine betaine transport system substrate-binding" evidence="2">
    <location>
        <begin position="28"/>
        <end position="311"/>
    </location>
</feature>